<evidence type="ECO:0000313" key="3">
    <source>
        <dbReference type="Proteomes" id="UP000184550"/>
    </source>
</evidence>
<gene>
    <name evidence="2" type="ORF">PL8927_830143</name>
</gene>
<dbReference type="EMBL" id="CZCU02000161">
    <property type="protein sequence ID" value="VXD24792.1"/>
    <property type="molecule type" value="Genomic_DNA"/>
</dbReference>
<reference evidence="2" key="1">
    <citation type="submission" date="2019-10" db="EMBL/GenBank/DDBJ databases">
        <authorList>
            <consortium name="Genoscope - CEA"/>
            <person name="William W."/>
        </authorList>
    </citation>
    <scope>NUCLEOTIDE SEQUENCE [LARGE SCALE GENOMIC DNA]</scope>
    <source>
        <strain evidence="2">BBR_PRJEB10992</strain>
    </source>
</reference>
<comment type="caution">
    <text evidence="2">The sequence shown here is derived from an EMBL/GenBank/DDBJ whole genome shotgun (WGS) entry which is preliminary data.</text>
</comment>
<accession>A0A7Z9BXV6</accession>
<organism evidence="2 3">
    <name type="scientific">Planktothrix serta PCC 8927</name>
    <dbReference type="NCBI Taxonomy" id="671068"/>
    <lineage>
        <taxon>Bacteria</taxon>
        <taxon>Bacillati</taxon>
        <taxon>Cyanobacteriota</taxon>
        <taxon>Cyanophyceae</taxon>
        <taxon>Oscillatoriophycideae</taxon>
        <taxon>Oscillatoriales</taxon>
        <taxon>Microcoleaceae</taxon>
        <taxon>Planktothrix</taxon>
    </lineage>
</organism>
<evidence type="ECO:0000256" key="1">
    <source>
        <dbReference type="SAM" id="MobiDB-lite"/>
    </source>
</evidence>
<protein>
    <submittedName>
        <fullName evidence="2">Uncharacterized protein</fullName>
    </submittedName>
</protein>
<proteinExistence type="predicted"/>
<sequence>MRSFGKIPYFRLPQTAKISPTYSVLGGDERLLLIFVIKIIPRLRKKYIEEGTGNREQGTGGEEEQGKQGKSS</sequence>
<dbReference type="AlphaFoldDB" id="A0A7Z9BXV6"/>
<feature type="region of interest" description="Disordered" evidence="1">
    <location>
        <begin position="48"/>
        <end position="72"/>
    </location>
</feature>
<name>A0A7Z9BXV6_9CYAN</name>
<keyword evidence="3" id="KW-1185">Reference proteome</keyword>
<evidence type="ECO:0000313" key="2">
    <source>
        <dbReference type="EMBL" id="VXD24792.1"/>
    </source>
</evidence>
<dbReference type="Proteomes" id="UP000184550">
    <property type="component" value="Unassembled WGS sequence"/>
</dbReference>